<dbReference type="EMBL" id="JAPFFM010000012">
    <property type="protein sequence ID" value="KAJ6727778.1"/>
    <property type="molecule type" value="Genomic_DNA"/>
</dbReference>
<dbReference type="Proteomes" id="UP001151752">
    <property type="component" value="Chromosome 11"/>
</dbReference>
<reference evidence="1" key="1">
    <citation type="submission" date="2022-11" db="EMBL/GenBank/DDBJ databases">
        <authorList>
            <person name="Hyden B.L."/>
            <person name="Feng K."/>
            <person name="Yates T."/>
            <person name="Jawdy S."/>
            <person name="Smart L.B."/>
            <person name="Muchero W."/>
        </authorList>
    </citation>
    <scope>NUCLEOTIDE SEQUENCE</scope>
    <source>
        <tissue evidence="1">Shoot tip</tissue>
    </source>
</reference>
<evidence type="ECO:0000313" key="1">
    <source>
        <dbReference type="EMBL" id="KAJ6727778.1"/>
    </source>
</evidence>
<organism evidence="1 2">
    <name type="scientific">Salix koriyanagi</name>
    <dbReference type="NCBI Taxonomy" id="2511006"/>
    <lineage>
        <taxon>Eukaryota</taxon>
        <taxon>Viridiplantae</taxon>
        <taxon>Streptophyta</taxon>
        <taxon>Embryophyta</taxon>
        <taxon>Tracheophyta</taxon>
        <taxon>Spermatophyta</taxon>
        <taxon>Magnoliopsida</taxon>
        <taxon>eudicotyledons</taxon>
        <taxon>Gunneridae</taxon>
        <taxon>Pentapetalae</taxon>
        <taxon>rosids</taxon>
        <taxon>fabids</taxon>
        <taxon>Malpighiales</taxon>
        <taxon>Salicaceae</taxon>
        <taxon>Saliceae</taxon>
        <taxon>Salix</taxon>
    </lineage>
</organism>
<proteinExistence type="predicted"/>
<sequence length="67" mass="7338">MNDKMGYNIKRQSLLSLKSFLDSLQDIRKLSLCSAQCTEKSSTDNASSLDVAFHAPRDAATFAPTQA</sequence>
<accession>A0A9Q0UD92</accession>
<keyword evidence="2" id="KW-1185">Reference proteome</keyword>
<evidence type="ECO:0000313" key="2">
    <source>
        <dbReference type="Proteomes" id="UP001151752"/>
    </source>
</evidence>
<gene>
    <name evidence="1" type="ORF">OIU74_005935</name>
</gene>
<comment type="caution">
    <text evidence="1">The sequence shown here is derived from an EMBL/GenBank/DDBJ whole genome shotgun (WGS) entry which is preliminary data.</text>
</comment>
<name>A0A9Q0UD92_9ROSI</name>
<protein>
    <submittedName>
        <fullName evidence="1">Uncharacterized protein</fullName>
    </submittedName>
</protein>
<dbReference type="AlphaFoldDB" id="A0A9Q0UD92"/>
<reference evidence="1" key="2">
    <citation type="journal article" date="2023" name="Int. J. Mol. Sci.">
        <title>De Novo Assembly and Annotation of 11 Diverse Shrub Willow (Salix) Genomes Reveals Novel Gene Organization in Sex-Linked Regions.</title>
        <authorList>
            <person name="Hyden B."/>
            <person name="Feng K."/>
            <person name="Yates T.B."/>
            <person name="Jawdy S."/>
            <person name="Cereghino C."/>
            <person name="Smart L.B."/>
            <person name="Muchero W."/>
        </authorList>
    </citation>
    <scope>NUCLEOTIDE SEQUENCE</scope>
    <source>
        <tissue evidence="1">Shoot tip</tissue>
    </source>
</reference>